<dbReference type="eggNOG" id="ENOG502S3GV">
    <property type="taxonomic scope" value="Eukaryota"/>
</dbReference>
<dbReference type="AlphaFoldDB" id="K0TDP8"/>
<gene>
    <name evidence="2" type="ORF">THAOC_01383</name>
</gene>
<feature type="signal peptide" evidence="1">
    <location>
        <begin position="1"/>
        <end position="20"/>
    </location>
</feature>
<proteinExistence type="predicted"/>
<protein>
    <submittedName>
        <fullName evidence="2">Uncharacterized protein</fullName>
    </submittedName>
</protein>
<reference evidence="2 3" key="1">
    <citation type="journal article" date="2012" name="Genome Biol.">
        <title>Genome and low-iron response of an oceanic diatom adapted to chronic iron limitation.</title>
        <authorList>
            <person name="Lommer M."/>
            <person name="Specht M."/>
            <person name="Roy A.S."/>
            <person name="Kraemer L."/>
            <person name="Andreson R."/>
            <person name="Gutowska M.A."/>
            <person name="Wolf J."/>
            <person name="Bergner S.V."/>
            <person name="Schilhabel M.B."/>
            <person name="Klostermeier U.C."/>
            <person name="Beiko R.G."/>
            <person name="Rosenstiel P."/>
            <person name="Hippler M."/>
            <person name="Laroche J."/>
        </authorList>
    </citation>
    <scope>NUCLEOTIDE SEQUENCE [LARGE SCALE GENOMIC DNA]</scope>
    <source>
        <strain evidence="2 3">CCMP1005</strain>
    </source>
</reference>
<dbReference type="Proteomes" id="UP000266841">
    <property type="component" value="Unassembled WGS sequence"/>
</dbReference>
<evidence type="ECO:0000313" key="2">
    <source>
        <dbReference type="EMBL" id="EJK76833.1"/>
    </source>
</evidence>
<accession>K0TDP8</accession>
<organism evidence="2 3">
    <name type="scientific">Thalassiosira oceanica</name>
    <name type="common">Marine diatom</name>
    <dbReference type="NCBI Taxonomy" id="159749"/>
    <lineage>
        <taxon>Eukaryota</taxon>
        <taxon>Sar</taxon>
        <taxon>Stramenopiles</taxon>
        <taxon>Ochrophyta</taxon>
        <taxon>Bacillariophyta</taxon>
        <taxon>Coscinodiscophyceae</taxon>
        <taxon>Thalassiosirophycidae</taxon>
        <taxon>Thalassiosirales</taxon>
        <taxon>Thalassiosiraceae</taxon>
        <taxon>Thalassiosira</taxon>
    </lineage>
</organism>
<keyword evidence="1" id="KW-0732">Signal</keyword>
<comment type="caution">
    <text evidence="2">The sequence shown here is derived from an EMBL/GenBank/DDBJ whole genome shotgun (WGS) entry which is preliminary data.</text>
</comment>
<feature type="chain" id="PRO_5003837906" evidence="1">
    <location>
        <begin position="21"/>
        <end position="332"/>
    </location>
</feature>
<name>K0TDP8_THAOC</name>
<dbReference type="EMBL" id="AGNL01001646">
    <property type="protein sequence ID" value="EJK76833.1"/>
    <property type="molecule type" value="Genomic_DNA"/>
</dbReference>
<evidence type="ECO:0000313" key="3">
    <source>
        <dbReference type="Proteomes" id="UP000266841"/>
    </source>
</evidence>
<evidence type="ECO:0000256" key="1">
    <source>
        <dbReference type="SAM" id="SignalP"/>
    </source>
</evidence>
<sequence length="332" mass="36353">MRGCIVVAWLLLGERISVVALLHNSPGITLGERWSALAQHRKRREAGETPVQRVMSAEEASASRRTGERLRRLEKAARREDRIEALLVLERDGASSSSPAEQAELAGLLRARESFEEQYDASSFTPEHVDFKRQHNEAFASLALRCHNNGDGGYSGGKFPNVFYLDGPDAATTTALVKRGFPLASCFVANRHASTVEILRGILPSENVAHATAAEALTSGAQGGFAELEFAAYYFDGCGGFAPHVVGMMRAALLRPGVRRTLSVAVGFSLTGGRSMIERELVICRALSEIAGIMGMRTRHAMDDPARYEMPRDILKTEGKTFTTWMLLEEDK</sequence>
<keyword evidence="3" id="KW-1185">Reference proteome</keyword>
<dbReference type="OMA" id="ANDWSAT"/>
<dbReference type="OrthoDB" id="42168at2759"/>